<evidence type="ECO:0000256" key="1">
    <source>
        <dbReference type="ARBA" id="ARBA00004651"/>
    </source>
</evidence>
<evidence type="ECO:0000256" key="3">
    <source>
        <dbReference type="ARBA" id="ARBA00022692"/>
    </source>
</evidence>
<dbReference type="Proteomes" id="UP000280935">
    <property type="component" value="Unassembled WGS sequence"/>
</dbReference>
<feature type="transmembrane region" description="Helical" evidence="6">
    <location>
        <begin position="444"/>
        <end position="465"/>
    </location>
</feature>
<comment type="caution">
    <text evidence="8">The sequence shown here is derived from an EMBL/GenBank/DDBJ whole genome shotgun (WGS) entry which is preliminary data.</text>
</comment>
<keyword evidence="2" id="KW-1003">Cell membrane</keyword>
<keyword evidence="5 6" id="KW-0472">Membrane</keyword>
<dbReference type="Pfam" id="PF02687">
    <property type="entry name" value="FtsX"/>
    <property type="match status" value="2"/>
</dbReference>
<feature type="transmembrane region" description="Helical" evidence="6">
    <location>
        <begin position="715"/>
        <end position="733"/>
    </location>
</feature>
<organism evidence="8 9">
    <name type="scientific">Arachnia propionica</name>
    <dbReference type="NCBI Taxonomy" id="1750"/>
    <lineage>
        <taxon>Bacteria</taxon>
        <taxon>Bacillati</taxon>
        <taxon>Actinomycetota</taxon>
        <taxon>Actinomycetes</taxon>
        <taxon>Propionibacteriales</taxon>
        <taxon>Propionibacteriaceae</taxon>
        <taxon>Arachnia</taxon>
    </lineage>
</organism>
<dbReference type="RefSeq" id="WP_125228583.1">
    <property type="nucleotide sequence ID" value="NZ_RQYT01000030.1"/>
</dbReference>
<evidence type="ECO:0000313" key="9">
    <source>
        <dbReference type="Proteomes" id="UP000280935"/>
    </source>
</evidence>
<proteinExistence type="predicted"/>
<dbReference type="PANTHER" id="PTHR30287">
    <property type="entry name" value="MEMBRANE COMPONENT OF PREDICTED ABC SUPERFAMILY METABOLITE UPTAKE TRANSPORTER"/>
    <property type="match status" value="1"/>
</dbReference>
<dbReference type="InterPro" id="IPR038766">
    <property type="entry name" value="Membrane_comp_ABC_pdt"/>
</dbReference>
<evidence type="ECO:0000259" key="7">
    <source>
        <dbReference type="Pfam" id="PF02687"/>
    </source>
</evidence>
<name>A0A3P1WQD2_9ACTN</name>
<protein>
    <submittedName>
        <fullName evidence="8">ABC transporter permease</fullName>
    </submittedName>
</protein>
<feature type="transmembrane region" description="Helical" evidence="6">
    <location>
        <begin position="20"/>
        <end position="42"/>
    </location>
</feature>
<evidence type="ECO:0000256" key="4">
    <source>
        <dbReference type="ARBA" id="ARBA00022989"/>
    </source>
</evidence>
<dbReference type="GO" id="GO:0005886">
    <property type="term" value="C:plasma membrane"/>
    <property type="evidence" value="ECO:0007669"/>
    <property type="project" value="UniProtKB-SubCell"/>
</dbReference>
<sequence length="797" mass="86119">MKERLYWRYSRTDLVRNWGVNLALLAILVLSAFLMATGTMVMERLVGGINKLFDEAKPPHFLQMHTGTHDPAALERFAAAHPEIDSWLIEDMIGYDSAALTWSRPATGESGSLAQSLIDNLFVTQNESFDFLVDAEGTVVQPADGEVLVPVTYESRFHLKEGDQLHVQTDGGTKTFTIAGFVRDSQMASSLSSATRFLISPGDFTALTGAGGGSPEIIVEYRVKDTSQIGQVQTAYEADDSLPRNGQAVTFDMIRLVNAFSDGLVAIALVFASLLLVVIALINLRFVIKGTMEDEVRQIGVMRAIGLPTKAITGLYLGKYSLMALIACIIGGLLGVVATSFLSQGIVKNYSSPDTGPATVLVPVIALVLVYLLVVGICRGILRGVRRIEVVGALVQGSTLDERQTAKRAARQARQARRAQLSRGRGHITRRLSWIDLRAELRQWLLIPAVFCLTALLLILPMNLLTTFSSPKFVTYMGAPLADVRADLQFFNEVGAVRESMVAAMEADPELDNVRVLGNVLHEAKGEEGWETLRVEVGDHARGTVEFLSGQRPDEGQIALSVMNAKHYGVTVGDTLPVRLAGQETTIKVSGIYQDVTSGGRTAKMQGTAPEDAVSYVIYADTTGGADPAEVSRNYGERFRQASVVPMQEYVTQTLSGVTNAFRSAAWLSFIFGLVVAGLITGLFLKLRLTRERRRMGVLAAIGFSRRELVSQVRFKTLVTVAAGTLLGTVIAATLGEAAVGSLIAASGFGLASLRFITQPWVVHLGYPLILVAVGLLAAVVVTAGLRRGETSEWLNS</sequence>
<feature type="domain" description="ABC3 transporter permease C-terminal" evidence="7">
    <location>
        <begin position="271"/>
        <end position="377"/>
    </location>
</feature>
<evidence type="ECO:0000256" key="5">
    <source>
        <dbReference type="ARBA" id="ARBA00023136"/>
    </source>
</evidence>
<dbReference type="EMBL" id="RQYT01000030">
    <property type="protein sequence ID" value="RRD48794.1"/>
    <property type="molecule type" value="Genomic_DNA"/>
</dbReference>
<reference evidence="8 9" key="1">
    <citation type="submission" date="2018-11" db="EMBL/GenBank/DDBJ databases">
        <title>Genomes From Bacteria Associated with the Canine Oral Cavity: a Test Case for Automated Genome-Based Taxonomic Assignment.</title>
        <authorList>
            <person name="Coil D.A."/>
            <person name="Jospin G."/>
            <person name="Darling A.E."/>
            <person name="Wallis C."/>
            <person name="Davis I.J."/>
            <person name="Harris S."/>
            <person name="Eisen J.A."/>
            <person name="Holcombe L.J."/>
            <person name="O'Flynn C."/>
        </authorList>
    </citation>
    <scope>NUCLEOTIDE SEQUENCE [LARGE SCALE GENOMIC DNA]</scope>
    <source>
        <strain evidence="8 9">OH2822_COT-296</strain>
    </source>
</reference>
<evidence type="ECO:0000256" key="6">
    <source>
        <dbReference type="SAM" id="Phobius"/>
    </source>
</evidence>
<feature type="transmembrane region" description="Helical" evidence="6">
    <location>
        <begin position="665"/>
        <end position="685"/>
    </location>
</feature>
<feature type="transmembrane region" description="Helical" evidence="6">
    <location>
        <begin position="361"/>
        <end position="382"/>
    </location>
</feature>
<evidence type="ECO:0000256" key="2">
    <source>
        <dbReference type="ARBA" id="ARBA00022475"/>
    </source>
</evidence>
<comment type="subcellular location">
    <subcellularLocation>
        <location evidence="1">Cell membrane</location>
        <topology evidence="1">Multi-pass membrane protein</topology>
    </subcellularLocation>
</comment>
<dbReference type="InterPro" id="IPR003838">
    <property type="entry name" value="ABC3_permease_C"/>
</dbReference>
<keyword evidence="4 6" id="KW-1133">Transmembrane helix</keyword>
<feature type="transmembrane region" description="Helical" evidence="6">
    <location>
        <begin position="263"/>
        <end position="288"/>
    </location>
</feature>
<dbReference type="PANTHER" id="PTHR30287:SF2">
    <property type="entry name" value="BLL1001 PROTEIN"/>
    <property type="match status" value="1"/>
</dbReference>
<feature type="transmembrane region" description="Helical" evidence="6">
    <location>
        <begin position="320"/>
        <end position="341"/>
    </location>
</feature>
<accession>A0A3P1WQD2</accession>
<feature type="transmembrane region" description="Helical" evidence="6">
    <location>
        <begin position="765"/>
        <end position="786"/>
    </location>
</feature>
<keyword evidence="3 6" id="KW-0812">Transmembrane</keyword>
<dbReference type="AlphaFoldDB" id="A0A3P1WQD2"/>
<gene>
    <name evidence="8" type="ORF">EII35_11345</name>
</gene>
<feature type="domain" description="ABC3 transporter permease C-terminal" evidence="7">
    <location>
        <begin position="669"/>
        <end position="788"/>
    </location>
</feature>
<dbReference type="OrthoDB" id="9766372at2"/>
<evidence type="ECO:0000313" key="8">
    <source>
        <dbReference type="EMBL" id="RRD48794.1"/>
    </source>
</evidence>